<dbReference type="SUPFAM" id="SSF81665">
    <property type="entry name" value="Calcium ATPase, transmembrane domain M"/>
    <property type="match status" value="1"/>
</dbReference>
<feature type="region of interest" description="Disordered" evidence="8">
    <location>
        <begin position="126"/>
        <end position="147"/>
    </location>
</feature>
<dbReference type="GO" id="GO:0140358">
    <property type="term" value="F:P-type transmembrane transporter activity"/>
    <property type="evidence" value="ECO:0007669"/>
    <property type="project" value="InterPro"/>
</dbReference>
<comment type="caution">
    <text evidence="10">The sequence shown here is derived from an EMBL/GenBank/DDBJ whole genome shotgun (WGS) entry which is preliminary data.</text>
</comment>
<dbReference type="PANTHER" id="PTHR45630:SF8">
    <property type="entry name" value="CATION-TRANSPORTING ATPASE"/>
    <property type="match status" value="1"/>
</dbReference>
<evidence type="ECO:0008006" key="12">
    <source>
        <dbReference type="Google" id="ProtNLM"/>
    </source>
</evidence>
<keyword evidence="9" id="KW-1133">Transmembrane helix</keyword>
<dbReference type="GO" id="GO:0046872">
    <property type="term" value="F:metal ion binding"/>
    <property type="evidence" value="ECO:0007669"/>
    <property type="project" value="UniProtKB-KW"/>
</dbReference>
<evidence type="ECO:0000256" key="3">
    <source>
        <dbReference type="ARBA" id="ARBA00022723"/>
    </source>
</evidence>
<evidence type="ECO:0000256" key="7">
    <source>
        <dbReference type="ARBA" id="ARBA00022967"/>
    </source>
</evidence>
<keyword evidence="9" id="KW-0812">Transmembrane</keyword>
<keyword evidence="11" id="KW-1185">Reference proteome</keyword>
<dbReference type="GO" id="GO:0016020">
    <property type="term" value="C:membrane"/>
    <property type="evidence" value="ECO:0007669"/>
    <property type="project" value="UniProtKB-SubCell"/>
</dbReference>
<organism evidence="10 11">
    <name type="scientific">Jimgerdemannia flammicorona</name>
    <dbReference type="NCBI Taxonomy" id="994334"/>
    <lineage>
        <taxon>Eukaryota</taxon>
        <taxon>Fungi</taxon>
        <taxon>Fungi incertae sedis</taxon>
        <taxon>Mucoromycota</taxon>
        <taxon>Mucoromycotina</taxon>
        <taxon>Endogonomycetes</taxon>
        <taxon>Endogonales</taxon>
        <taxon>Endogonaceae</taxon>
        <taxon>Jimgerdemannia</taxon>
    </lineage>
</organism>
<keyword evidence="7" id="KW-1278">Translocase</keyword>
<comment type="subcellular location">
    <subcellularLocation>
        <location evidence="1">Membrane</location>
        <topology evidence="1">Multi-pass membrane protein</topology>
    </subcellularLocation>
</comment>
<evidence type="ECO:0000256" key="8">
    <source>
        <dbReference type="SAM" id="MobiDB-lite"/>
    </source>
</evidence>
<evidence type="ECO:0000313" key="10">
    <source>
        <dbReference type="EMBL" id="RUO97136.1"/>
    </source>
</evidence>
<keyword evidence="6" id="KW-0460">Magnesium</keyword>
<dbReference type="OrthoDB" id="48943at2759"/>
<evidence type="ECO:0000256" key="4">
    <source>
        <dbReference type="ARBA" id="ARBA00022741"/>
    </source>
</evidence>
<feature type="transmembrane region" description="Helical" evidence="9">
    <location>
        <begin position="30"/>
        <end position="52"/>
    </location>
</feature>
<evidence type="ECO:0000256" key="1">
    <source>
        <dbReference type="ARBA" id="ARBA00004141"/>
    </source>
</evidence>
<feature type="transmembrane region" description="Helical" evidence="9">
    <location>
        <begin position="73"/>
        <end position="95"/>
    </location>
</feature>
<dbReference type="GO" id="GO:0006874">
    <property type="term" value="P:intracellular calcium ion homeostasis"/>
    <property type="evidence" value="ECO:0007669"/>
    <property type="project" value="TreeGrafter"/>
</dbReference>
<dbReference type="AlphaFoldDB" id="A0A433A372"/>
<dbReference type="InterPro" id="IPR006544">
    <property type="entry name" value="P-type_TPase_V"/>
</dbReference>
<gene>
    <name evidence="10" type="ORF">BC936DRAFT_140922</name>
</gene>
<dbReference type="Proteomes" id="UP000268093">
    <property type="component" value="Unassembled WGS sequence"/>
</dbReference>
<keyword evidence="4" id="KW-0547">Nucleotide-binding</keyword>
<dbReference type="GO" id="GO:0019829">
    <property type="term" value="F:ATPase-coupled monoatomic cation transmembrane transporter activity"/>
    <property type="evidence" value="ECO:0007669"/>
    <property type="project" value="TreeGrafter"/>
</dbReference>
<proteinExistence type="predicted"/>
<evidence type="ECO:0000256" key="6">
    <source>
        <dbReference type="ARBA" id="ARBA00022842"/>
    </source>
</evidence>
<evidence type="ECO:0000256" key="5">
    <source>
        <dbReference type="ARBA" id="ARBA00022840"/>
    </source>
</evidence>
<dbReference type="GO" id="GO:0005524">
    <property type="term" value="F:ATP binding"/>
    <property type="evidence" value="ECO:0007669"/>
    <property type="project" value="UniProtKB-KW"/>
</dbReference>
<accession>A0A433A372</accession>
<dbReference type="EMBL" id="RBNI01018280">
    <property type="protein sequence ID" value="RUO97136.1"/>
    <property type="molecule type" value="Genomic_DNA"/>
</dbReference>
<evidence type="ECO:0000313" key="11">
    <source>
        <dbReference type="Proteomes" id="UP000268093"/>
    </source>
</evidence>
<keyword evidence="2" id="KW-0597">Phosphoprotein</keyword>
<name>A0A433A372_9FUNG</name>
<keyword evidence="3" id="KW-0479">Metal-binding</keyword>
<evidence type="ECO:0000256" key="9">
    <source>
        <dbReference type="SAM" id="Phobius"/>
    </source>
</evidence>
<protein>
    <recommendedName>
        <fullName evidence="12">Cation-transporting P-type ATPase C-terminal domain-containing protein</fullName>
    </recommendedName>
</protein>
<keyword evidence="5" id="KW-0067">ATP-binding</keyword>
<dbReference type="InterPro" id="IPR023298">
    <property type="entry name" value="ATPase_P-typ_TM_dom_sf"/>
</dbReference>
<dbReference type="PANTHER" id="PTHR45630">
    <property type="entry name" value="CATION-TRANSPORTING ATPASE-RELATED"/>
    <property type="match status" value="1"/>
</dbReference>
<keyword evidence="9" id="KW-0472">Membrane</keyword>
<sequence>MYSPPSVGRTEAYPYLHPKRPTASLVSKKVLTSLIGQIIFCSGFQGLIYILVRRQEWYEPPKSDPIEKNIECFENTVLFMLSCFQYILIAVVFGVGPPYRKAMWTNVNVLKNPSYLSSIFRSSLHRHHPTTRSPYRLDRPHPTRISR</sequence>
<evidence type="ECO:0000256" key="2">
    <source>
        <dbReference type="ARBA" id="ARBA00022553"/>
    </source>
</evidence>
<reference evidence="10 11" key="1">
    <citation type="journal article" date="2018" name="New Phytol.">
        <title>Phylogenomics of Endogonaceae and evolution of mycorrhizas within Mucoromycota.</title>
        <authorList>
            <person name="Chang Y."/>
            <person name="Desiro A."/>
            <person name="Na H."/>
            <person name="Sandor L."/>
            <person name="Lipzen A."/>
            <person name="Clum A."/>
            <person name="Barry K."/>
            <person name="Grigoriev I.V."/>
            <person name="Martin F.M."/>
            <person name="Stajich J.E."/>
            <person name="Smith M.E."/>
            <person name="Bonito G."/>
            <person name="Spatafora J.W."/>
        </authorList>
    </citation>
    <scope>NUCLEOTIDE SEQUENCE [LARGE SCALE GENOMIC DNA]</scope>
    <source>
        <strain evidence="10 11">GMNB39</strain>
    </source>
</reference>